<keyword evidence="1" id="KW-0862">Zinc</keyword>
<feature type="region of interest" description="Disordered" evidence="2">
    <location>
        <begin position="1"/>
        <end position="22"/>
    </location>
</feature>
<feature type="compositionally biased region" description="Polar residues" evidence="2">
    <location>
        <begin position="280"/>
        <end position="295"/>
    </location>
</feature>
<dbReference type="GO" id="GO:0008270">
    <property type="term" value="F:zinc ion binding"/>
    <property type="evidence" value="ECO:0007669"/>
    <property type="project" value="UniProtKB-KW"/>
</dbReference>
<sequence length="700" mass="77330">MALLAPNLLDHPALRHPRPVTRDTAKAQRMLGLIAESEEVRLHREKSITTRWLERPLYAHLDVSDVESEKDTDDDSLEAPKTHTRQDSHVTKEYDISPEVPQKQWTNSDLPSPASFDSAEVVEKLAEPKVSKLEKSFDIKRADTTEWMPPSYNPEEIQSIASYSSSSEWAALSNTLKQNARQSRPMSLQLNNPNLLAKPTLSSVPSFSSLSKGEPDLRLVHPQTWAAPPAQPAQLMRSQRTESYDSTRESFEAIEKPWLEGRPRPMSFATYHSRNRSKTKIASSRSSRLNNTCPNFSRKMSGENPDIFVNEHVDQDTTSGAQGPVFTQDALAESPVPESPGPIQAPPFTRKNTFERIGGRMLSDEEKEVEKENAAKEQRERKAKNRWSTIPNILKFAKPAKRRASNANELDRAAVVEDFIRASQNAPISNNQNPIPSHRYSSYNFPTTNEVGSTPSPRPQSQLRPLDLLPTPQHSPLAMSFDKNSGNAAVLPPPFAPWAGTADANTAPPSPPASISNPITNAHRRKSSNPLLSPGQSFPSPHMPGSPRDAFESRPTSLHSHRSSVFSSHMATSLTSPTSASSAAPSRLSFVSPTTMTPPQPGFASSSVYSPRRGTPMLERTCILCKTSKSVDDFSLRRITGNCWHETSSCSACMQAWVENSLDRRQKCVCPECGEGMAYEDVGSFAVDALGARADGRHWA</sequence>
<accession>A0A1Y2M1F0</accession>
<evidence type="ECO:0000259" key="3">
    <source>
        <dbReference type="PROSITE" id="PS50089"/>
    </source>
</evidence>
<feature type="compositionally biased region" description="Basic and acidic residues" evidence="2">
    <location>
        <begin position="364"/>
        <end position="380"/>
    </location>
</feature>
<feature type="region of interest" description="Disordered" evidence="2">
    <location>
        <begin position="65"/>
        <end position="95"/>
    </location>
</feature>
<keyword evidence="1" id="KW-0479">Metal-binding</keyword>
<gene>
    <name evidence="4" type="ORF">B5807_05905</name>
</gene>
<dbReference type="InterPro" id="IPR001841">
    <property type="entry name" value="Znf_RING"/>
</dbReference>
<organism evidence="4 5">
    <name type="scientific">Epicoccum nigrum</name>
    <name type="common">Soil fungus</name>
    <name type="synonym">Epicoccum purpurascens</name>
    <dbReference type="NCBI Taxonomy" id="105696"/>
    <lineage>
        <taxon>Eukaryota</taxon>
        <taxon>Fungi</taxon>
        <taxon>Dikarya</taxon>
        <taxon>Ascomycota</taxon>
        <taxon>Pezizomycotina</taxon>
        <taxon>Dothideomycetes</taxon>
        <taxon>Pleosporomycetidae</taxon>
        <taxon>Pleosporales</taxon>
        <taxon>Pleosporineae</taxon>
        <taxon>Didymellaceae</taxon>
        <taxon>Epicoccum</taxon>
    </lineage>
</organism>
<feature type="compositionally biased region" description="Low complexity" evidence="2">
    <location>
        <begin position="225"/>
        <end position="234"/>
    </location>
</feature>
<dbReference type="EMBL" id="KZ107843">
    <property type="protein sequence ID" value="OSS49832.1"/>
    <property type="molecule type" value="Genomic_DNA"/>
</dbReference>
<evidence type="ECO:0000256" key="2">
    <source>
        <dbReference type="SAM" id="MobiDB-lite"/>
    </source>
</evidence>
<feature type="compositionally biased region" description="Polar residues" evidence="2">
    <location>
        <begin position="426"/>
        <end position="463"/>
    </location>
</feature>
<feature type="region of interest" description="Disordered" evidence="2">
    <location>
        <begin position="426"/>
        <end position="485"/>
    </location>
</feature>
<feature type="region of interest" description="Disordered" evidence="2">
    <location>
        <begin position="364"/>
        <end position="385"/>
    </location>
</feature>
<proteinExistence type="predicted"/>
<feature type="compositionally biased region" description="Polar residues" evidence="2">
    <location>
        <begin position="528"/>
        <end position="539"/>
    </location>
</feature>
<reference evidence="4 5" key="1">
    <citation type="journal article" date="2017" name="Genome Announc.">
        <title>Genome sequence of the saprophytic ascomycete Epicoccum nigrum ICMP 19927 strain isolated from New Zealand.</title>
        <authorList>
            <person name="Fokin M."/>
            <person name="Fleetwood D."/>
            <person name="Weir B.S."/>
            <person name="Villas-Boas S.G."/>
        </authorList>
    </citation>
    <scope>NUCLEOTIDE SEQUENCE [LARGE SCALE GENOMIC DNA]</scope>
    <source>
        <strain evidence="4 5">ICMP 19927</strain>
    </source>
</reference>
<protein>
    <recommendedName>
        <fullName evidence="3">RING-type domain-containing protein</fullName>
    </recommendedName>
</protein>
<dbReference type="OMA" id="KSVTTRW"/>
<keyword evidence="1" id="KW-0863">Zinc-finger</keyword>
<dbReference type="Proteomes" id="UP000193240">
    <property type="component" value="Unassembled WGS sequence"/>
</dbReference>
<feature type="region of interest" description="Disordered" evidence="2">
    <location>
        <begin position="225"/>
        <end position="249"/>
    </location>
</feature>
<keyword evidence="5" id="KW-1185">Reference proteome</keyword>
<feature type="region of interest" description="Disordered" evidence="2">
    <location>
        <begin position="500"/>
        <end position="610"/>
    </location>
</feature>
<dbReference type="InParanoid" id="A0A1Y2M1F0"/>
<feature type="compositionally biased region" description="Low complexity" evidence="2">
    <location>
        <begin position="563"/>
        <end position="589"/>
    </location>
</feature>
<name>A0A1Y2M1F0_EPING</name>
<feature type="region of interest" description="Disordered" evidence="2">
    <location>
        <begin position="262"/>
        <end position="302"/>
    </location>
</feature>
<feature type="compositionally biased region" description="Basic and acidic residues" evidence="2">
    <location>
        <begin position="78"/>
        <end position="95"/>
    </location>
</feature>
<feature type="domain" description="RING-type" evidence="3">
    <location>
        <begin position="622"/>
        <end position="673"/>
    </location>
</feature>
<dbReference type="PROSITE" id="PS50089">
    <property type="entry name" value="ZF_RING_2"/>
    <property type="match status" value="1"/>
</dbReference>
<evidence type="ECO:0000256" key="1">
    <source>
        <dbReference type="PROSITE-ProRule" id="PRU00175"/>
    </source>
</evidence>
<evidence type="ECO:0000313" key="5">
    <source>
        <dbReference type="Proteomes" id="UP000193240"/>
    </source>
</evidence>
<evidence type="ECO:0000313" key="4">
    <source>
        <dbReference type="EMBL" id="OSS49832.1"/>
    </source>
</evidence>
<feature type="compositionally biased region" description="Acidic residues" evidence="2">
    <location>
        <begin position="65"/>
        <end position="77"/>
    </location>
</feature>
<feature type="compositionally biased region" description="Basic and acidic residues" evidence="2">
    <location>
        <begin position="239"/>
        <end position="249"/>
    </location>
</feature>
<dbReference type="AlphaFoldDB" id="A0A1Y2M1F0"/>